<dbReference type="Gene3D" id="3.40.50.880">
    <property type="match status" value="2"/>
</dbReference>
<dbReference type="InterPro" id="IPR029062">
    <property type="entry name" value="Class_I_gatase-like"/>
</dbReference>
<dbReference type="GO" id="GO:0005634">
    <property type="term" value="C:nucleus"/>
    <property type="evidence" value="ECO:0007669"/>
    <property type="project" value="TreeGrafter"/>
</dbReference>
<reference evidence="2" key="1">
    <citation type="journal article" date="2015" name="Genome Announc.">
        <title>Draft genome sequence of Talaromyces cellulolyticus strain Y-94, a source of lignocellulosic biomass-degrading enzymes.</title>
        <authorList>
            <person name="Fujii T."/>
            <person name="Koike H."/>
            <person name="Sawayama S."/>
            <person name="Yano S."/>
            <person name="Inoue H."/>
        </authorList>
    </citation>
    <scope>NUCLEOTIDE SEQUENCE [LARGE SCALE GENOMIC DNA]</scope>
    <source>
        <strain evidence="2">Y-94</strain>
    </source>
</reference>
<comment type="caution">
    <text evidence="1">The sequence shown here is derived from an EMBL/GenBank/DDBJ whole genome shotgun (WGS) entry which is preliminary data.</text>
</comment>
<name>A0A6V8H8U2_TALPI</name>
<dbReference type="EMBL" id="DF933829">
    <property type="protein sequence ID" value="GAM37818.1"/>
    <property type="molecule type" value="Genomic_DNA"/>
</dbReference>
<organism evidence="1 2">
    <name type="scientific">Talaromyces pinophilus</name>
    <name type="common">Penicillium pinophilum</name>
    <dbReference type="NCBI Taxonomy" id="128442"/>
    <lineage>
        <taxon>Eukaryota</taxon>
        <taxon>Fungi</taxon>
        <taxon>Dikarya</taxon>
        <taxon>Ascomycota</taxon>
        <taxon>Pezizomycotina</taxon>
        <taxon>Eurotiomycetes</taxon>
        <taxon>Eurotiomycetidae</taxon>
        <taxon>Eurotiales</taxon>
        <taxon>Trichocomaceae</taxon>
        <taxon>Talaromyces</taxon>
        <taxon>Talaromyces sect. Talaromyces</taxon>
    </lineage>
</organism>
<dbReference type="InterPro" id="IPR044992">
    <property type="entry name" value="ChyE-like"/>
</dbReference>
<dbReference type="GO" id="GO:0005829">
    <property type="term" value="C:cytosol"/>
    <property type="evidence" value="ECO:0007669"/>
    <property type="project" value="TreeGrafter"/>
</dbReference>
<dbReference type="PANTHER" id="PTHR42695:SF5">
    <property type="entry name" value="GLUTAMINE AMIDOTRANSFERASE YLR126C-RELATED"/>
    <property type="match status" value="1"/>
</dbReference>
<evidence type="ECO:0000313" key="2">
    <source>
        <dbReference type="Proteomes" id="UP000053095"/>
    </source>
</evidence>
<keyword evidence="2" id="KW-1185">Reference proteome</keyword>
<dbReference type="PANTHER" id="PTHR42695">
    <property type="entry name" value="GLUTAMINE AMIDOTRANSFERASE YLR126C-RELATED"/>
    <property type="match status" value="1"/>
</dbReference>
<dbReference type="SUPFAM" id="SSF52317">
    <property type="entry name" value="Class I glutamine amidotransferase-like"/>
    <property type="match status" value="1"/>
</dbReference>
<sequence length="242" mass="26427">MGSIDPSVYPPAIRLGIFECGTPLPLAKKRYGTYGGMFEALFAAQQSPKAPATERKITFSKYQVDCEGAEYPDLSGVDVILITGSKHSAYLDVPWINKLVSVISCALQTPHIKVIGLNDKGWETAVLPVELAPAGKALLGKDQLNLQFSHQDIVASCPPGVENLGSTPRCAVQGMYQRGNFISFQGHPEFNEEVIREILVSKQADGLFGSELYEDSIKRASLEHDGLLVGRLFSRFILEDTL</sequence>
<dbReference type="Proteomes" id="UP000053095">
    <property type="component" value="Unassembled WGS sequence"/>
</dbReference>
<protein>
    <recommendedName>
        <fullName evidence="3">Glutamine amidotransferase domain-containing protein</fullName>
    </recommendedName>
</protein>
<accession>A0A6V8H8U2</accession>
<evidence type="ECO:0000313" key="1">
    <source>
        <dbReference type="EMBL" id="GAM37818.1"/>
    </source>
</evidence>
<gene>
    <name evidence="1" type="ORF">TCE0_033r08057</name>
</gene>
<evidence type="ECO:0008006" key="3">
    <source>
        <dbReference type="Google" id="ProtNLM"/>
    </source>
</evidence>
<dbReference type="AlphaFoldDB" id="A0A6V8H8U2"/>
<proteinExistence type="predicted"/>